<protein>
    <submittedName>
        <fullName evidence="1">Uncharacterized protein</fullName>
    </submittedName>
</protein>
<dbReference type="EMBL" id="GGEC01085396">
    <property type="protein sequence ID" value="MBX65880.1"/>
    <property type="molecule type" value="Transcribed_RNA"/>
</dbReference>
<name>A0A2P2QFQ3_RHIMU</name>
<accession>A0A2P2QFQ3</accession>
<evidence type="ECO:0000313" key="1">
    <source>
        <dbReference type="EMBL" id="MBX65880.1"/>
    </source>
</evidence>
<sequence length="19" mass="2289">MKESDNQSNNLHPRKKPKH</sequence>
<proteinExistence type="predicted"/>
<dbReference type="AlphaFoldDB" id="A0A2P2QFQ3"/>
<reference evidence="1" key="1">
    <citation type="submission" date="2018-02" db="EMBL/GenBank/DDBJ databases">
        <title>Rhizophora mucronata_Transcriptome.</title>
        <authorList>
            <person name="Meera S.P."/>
            <person name="Sreeshan A."/>
            <person name="Augustine A."/>
        </authorList>
    </citation>
    <scope>NUCLEOTIDE SEQUENCE</scope>
    <source>
        <tissue evidence="1">Leaf</tissue>
    </source>
</reference>
<organism evidence="1">
    <name type="scientific">Rhizophora mucronata</name>
    <name type="common">Asiatic mangrove</name>
    <dbReference type="NCBI Taxonomy" id="61149"/>
    <lineage>
        <taxon>Eukaryota</taxon>
        <taxon>Viridiplantae</taxon>
        <taxon>Streptophyta</taxon>
        <taxon>Embryophyta</taxon>
        <taxon>Tracheophyta</taxon>
        <taxon>Spermatophyta</taxon>
        <taxon>Magnoliopsida</taxon>
        <taxon>eudicotyledons</taxon>
        <taxon>Gunneridae</taxon>
        <taxon>Pentapetalae</taxon>
        <taxon>rosids</taxon>
        <taxon>fabids</taxon>
        <taxon>Malpighiales</taxon>
        <taxon>Rhizophoraceae</taxon>
        <taxon>Rhizophora</taxon>
    </lineage>
</organism>